<gene>
    <name evidence="2" type="ORF">HNP73_001525</name>
</gene>
<dbReference type="InterPro" id="IPR018692">
    <property type="entry name" value="DUF2189"/>
</dbReference>
<evidence type="ECO:0000256" key="1">
    <source>
        <dbReference type="SAM" id="Phobius"/>
    </source>
</evidence>
<keyword evidence="3" id="KW-1185">Reference proteome</keyword>
<keyword evidence="1" id="KW-0812">Transmembrane</keyword>
<feature type="transmembrane region" description="Helical" evidence="1">
    <location>
        <begin position="47"/>
        <end position="65"/>
    </location>
</feature>
<dbReference type="EMBL" id="JACHFM010000001">
    <property type="protein sequence ID" value="MBB5221604.1"/>
    <property type="molecule type" value="Genomic_DNA"/>
</dbReference>
<dbReference type="RefSeq" id="WP_184147951.1">
    <property type="nucleotide sequence ID" value="NZ_JACHFM010000001.1"/>
</dbReference>
<feature type="transmembrane region" description="Helical" evidence="1">
    <location>
        <begin position="71"/>
        <end position="92"/>
    </location>
</feature>
<dbReference type="Pfam" id="PF09955">
    <property type="entry name" value="DUF2189"/>
    <property type="match status" value="1"/>
</dbReference>
<proteinExistence type="predicted"/>
<feature type="transmembrane region" description="Helical" evidence="1">
    <location>
        <begin position="165"/>
        <end position="193"/>
    </location>
</feature>
<evidence type="ECO:0000313" key="3">
    <source>
        <dbReference type="Proteomes" id="UP000549457"/>
    </source>
</evidence>
<dbReference type="Proteomes" id="UP000549457">
    <property type="component" value="Unassembled WGS sequence"/>
</dbReference>
<name>A0A840SKV1_9RHOB</name>
<dbReference type="AlphaFoldDB" id="A0A840SKV1"/>
<sequence length="274" mass="30676">MEAEILPKIVPPLPRPNLKALHLPRRIAFDWLRAGWKDLVTNPLPSLLYGFLVFLVSLLVVWGLFQADIDYFLPATLSGFMVIGPLIAAGLYEKSRRLETGERTRFWQMICVRLASGYQTLFLGLILLLLFLLWQRAAVLLFALHIGVRPFPGVHEILPMLFTTWFGWSLMISGIFVGGIFAAFAFSVSVFSVPMMLEEHTDALSAMGISMSLVWNNLAVLLAWAAIVVGLFVLSVLTGFLGLIVIFPLLGHATWHAYRAIRTTRGERVFFLGT</sequence>
<feature type="transmembrane region" description="Helical" evidence="1">
    <location>
        <begin position="214"/>
        <end position="234"/>
    </location>
</feature>
<keyword evidence="1" id="KW-0472">Membrane</keyword>
<feature type="transmembrane region" description="Helical" evidence="1">
    <location>
        <begin position="112"/>
        <end position="134"/>
    </location>
</feature>
<organism evidence="2 3">
    <name type="scientific">Amaricoccus macauensis</name>
    <dbReference type="NCBI Taxonomy" id="57001"/>
    <lineage>
        <taxon>Bacteria</taxon>
        <taxon>Pseudomonadati</taxon>
        <taxon>Pseudomonadota</taxon>
        <taxon>Alphaproteobacteria</taxon>
        <taxon>Rhodobacterales</taxon>
        <taxon>Paracoccaceae</taxon>
        <taxon>Amaricoccus</taxon>
    </lineage>
</organism>
<feature type="transmembrane region" description="Helical" evidence="1">
    <location>
        <begin position="240"/>
        <end position="258"/>
    </location>
</feature>
<accession>A0A840SKV1</accession>
<reference evidence="2 3" key="1">
    <citation type="submission" date="2020-08" db="EMBL/GenBank/DDBJ databases">
        <title>Genomic Encyclopedia of Type Strains, Phase IV (KMG-IV): sequencing the most valuable type-strain genomes for metagenomic binning, comparative biology and taxonomic classification.</title>
        <authorList>
            <person name="Goeker M."/>
        </authorList>
    </citation>
    <scope>NUCLEOTIDE SEQUENCE [LARGE SCALE GENOMIC DNA]</scope>
    <source>
        <strain evidence="2 3">DSM 101730</strain>
    </source>
</reference>
<keyword evidence="1" id="KW-1133">Transmembrane helix</keyword>
<protein>
    <submittedName>
        <fullName evidence="2">Putative membrane protein</fullName>
    </submittedName>
</protein>
<evidence type="ECO:0000313" key="2">
    <source>
        <dbReference type="EMBL" id="MBB5221604.1"/>
    </source>
</evidence>
<comment type="caution">
    <text evidence="2">The sequence shown here is derived from an EMBL/GenBank/DDBJ whole genome shotgun (WGS) entry which is preliminary data.</text>
</comment>